<dbReference type="EMBL" id="JAXCLA010000007">
    <property type="protein sequence ID" value="MDY0747332.1"/>
    <property type="molecule type" value="Genomic_DNA"/>
</dbReference>
<organism evidence="1 2">
    <name type="scientific">Roseateles agri</name>
    <dbReference type="NCBI Taxonomy" id="3098619"/>
    <lineage>
        <taxon>Bacteria</taxon>
        <taxon>Pseudomonadati</taxon>
        <taxon>Pseudomonadota</taxon>
        <taxon>Betaproteobacteria</taxon>
        <taxon>Burkholderiales</taxon>
        <taxon>Sphaerotilaceae</taxon>
        <taxon>Roseateles</taxon>
    </lineage>
</organism>
<dbReference type="SUPFAM" id="SSF88697">
    <property type="entry name" value="PUA domain-like"/>
    <property type="match status" value="1"/>
</dbReference>
<accession>A0ABU5DM10</accession>
<dbReference type="InterPro" id="IPR015947">
    <property type="entry name" value="PUA-like_sf"/>
</dbReference>
<dbReference type="Gene3D" id="2.30.130.30">
    <property type="entry name" value="Hypothetical protein"/>
    <property type="match status" value="1"/>
</dbReference>
<dbReference type="RefSeq" id="WP_320425289.1">
    <property type="nucleotide sequence ID" value="NZ_JAXCLA010000007.1"/>
</dbReference>
<evidence type="ECO:0000313" key="2">
    <source>
        <dbReference type="Proteomes" id="UP001285263"/>
    </source>
</evidence>
<reference evidence="1 2" key="1">
    <citation type="submission" date="2023-11" db="EMBL/GenBank/DDBJ databases">
        <title>Paucibacter sp. nov., isolated from fresh soil in Korea.</title>
        <authorList>
            <person name="Le N.T.T."/>
        </authorList>
    </citation>
    <scope>NUCLEOTIDE SEQUENCE [LARGE SCALE GENOMIC DNA]</scope>
    <source>
        <strain evidence="1 2">R3-3</strain>
    </source>
</reference>
<name>A0ABU5DM10_9BURK</name>
<keyword evidence="2" id="KW-1185">Reference proteome</keyword>
<sequence>MRPPEFDRDGADLAEEMIPCLSVRQPYAWLISHCIKPVENRTWSTKFRGRVLIHAGVTYSKRDHLDDLESWRHLGYPEDRESMVGGIVGEAVITDCVKQHPSEYFFGPYGFVLDQAKAFERLIPYGGRLGFFGVPSSVLAGVSHKVAYVKSQGQTRKHHCHWPGCTAQCPPAMWGCTRHWYALPKDLRDRIWRTYVPGQEVKGTPSAAYLEAAQAVQAWILHHLANTPAPATTPQQEGLF</sequence>
<gene>
    <name evidence="1" type="ORF">SNE35_22710</name>
</gene>
<protein>
    <submittedName>
        <fullName evidence="1">ASCH domain-containing protein</fullName>
    </submittedName>
</protein>
<proteinExistence type="predicted"/>
<comment type="caution">
    <text evidence="1">The sequence shown here is derived from an EMBL/GenBank/DDBJ whole genome shotgun (WGS) entry which is preliminary data.</text>
</comment>
<dbReference type="Proteomes" id="UP001285263">
    <property type="component" value="Unassembled WGS sequence"/>
</dbReference>
<evidence type="ECO:0000313" key="1">
    <source>
        <dbReference type="EMBL" id="MDY0747332.1"/>
    </source>
</evidence>
<dbReference type="CDD" id="cd06554">
    <property type="entry name" value="ASCH_ASC-1_like"/>
    <property type="match status" value="1"/>
</dbReference>